<evidence type="ECO:0000256" key="1">
    <source>
        <dbReference type="SAM" id="MobiDB-lite"/>
    </source>
</evidence>
<organism evidence="3 4">
    <name type="scientific">Hohenbuehelia grisea</name>
    <dbReference type="NCBI Taxonomy" id="104357"/>
    <lineage>
        <taxon>Eukaryota</taxon>
        <taxon>Fungi</taxon>
        <taxon>Dikarya</taxon>
        <taxon>Basidiomycota</taxon>
        <taxon>Agaricomycotina</taxon>
        <taxon>Agaricomycetes</taxon>
        <taxon>Agaricomycetidae</taxon>
        <taxon>Agaricales</taxon>
        <taxon>Pleurotineae</taxon>
        <taxon>Pleurotaceae</taxon>
        <taxon>Hohenbuehelia</taxon>
    </lineage>
</organism>
<comment type="caution">
    <text evidence="3">The sequence shown here is derived from an EMBL/GenBank/DDBJ whole genome shotgun (WGS) entry which is preliminary data.</text>
</comment>
<feature type="signal peptide" evidence="2">
    <location>
        <begin position="1"/>
        <end position="23"/>
    </location>
</feature>
<evidence type="ECO:0000313" key="3">
    <source>
        <dbReference type="EMBL" id="KAL0959020.1"/>
    </source>
</evidence>
<protein>
    <submittedName>
        <fullName evidence="3">Uncharacterized protein</fullName>
    </submittedName>
</protein>
<dbReference type="Proteomes" id="UP001556367">
    <property type="component" value="Unassembled WGS sequence"/>
</dbReference>
<proteinExistence type="predicted"/>
<feature type="chain" id="PRO_5046422097" evidence="2">
    <location>
        <begin position="24"/>
        <end position="200"/>
    </location>
</feature>
<dbReference type="EMBL" id="JASNQZ010000003">
    <property type="protein sequence ID" value="KAL0959020.1"/>
    <property type="molecule type" value="Genomic_DNA"/>
</dbReference>
<accession>A0ABR3JV09</accession>
<feature type="region of interest" description="Disordered" evidence="1">
    <location>
        <begin position="45"/>
        <end position="85"/>
    </location>
</feature>
<name>A0ABR3JV09_9AGAR</name>
<evidence type="ECO:0000256" key="2">
    <source>
        <dbReference type="SAM" id="SignalP"/>
    </source>
</evidence>
<evidence type="ECO:0000313" key="4">
    <source>
        <dbReference type="Proteomes" id="UP001556367"/>
    </source>
</evidence>
<feature type="compositionally biased region" description="Basic residues" evidence="1">
    <location>
        <begin position="57"/>
        <end position="75"/>
    </location>
</feature>
<keyword evidence="2" id="KW-0732">Signal</keyword>
<sequence length="200" mass="21442">MLCSFRACFMLVVLAALPMLTLAHGLASSDAHQFHAIEPKTNGARMAMGLPPLPPRRFAHTPGRRHGPTRIHARHAAPSPSPSAGFVRKAHNRIRVNRADSDVALGYVSKPDSNQAKGFGITTSQSSALQVRHHEDDGTISVVSPSRYPFIGFIADSSALDGDLRSGSATYVSMPSLCHNVNSLIVVISFLQLAETAHSE</sequence>
<reference evidence="4" key="1">
    <citation type="submission" date="2024-06" db="EMBL/GenBank/DDBJ databases">
        <title>Multi-omics analyses provide insights into the biosynthesis of the anticancer antibiotic pleurotin in Hohenbuehelia grisea.</title>
        <authorList>
            <person name="Weaver J.A."/>
            <person name="Alberti F."/>
        </authorList>
    </citation>
    <scope>NUCLEOTIDE SEQUENCE [LARGE SCALE GENOMIC DNA]</scope>
    <source>
        <strain evidence="4">T-177</strain>
    </source>
</reference>
<gene>
    <name evidence="3" type="ORF">HGRIS_014331</name>
</gene>
<keyword evidence="4" id="KW-1185">Reference proteome</keyword>